<reference evidence="2 3" key="1">
    <citation type="submission" date="2022-04" db="EMBL/GenBank/DDBJ databases">
        <title>Hymenobacter sp. isolated from the air.</title>
        <authorList>
            <person name="Won M."/>
            <person name="Lee C.-M."/>
            <person name="Woen H.-Y."/>
            <person name="Kwon S.-W."/>
        </authorList>
    </citation>
    <scope>NUCLEOTIDE SEQUENCE [LARGE SCALE GENOMIC DNA]</scope>
    <source>
        <strain evidence="3">5516 S-25</strain>
    </source>
</reference>
<protein>
    <recommendedName>
        <fullName evidence="4">DUF2314 domain-containing protein</fullName>
    </recommendedName>
</protein>
<name>A0ABY4JA43_9BACT</name>
<dbReference type="RefSeq" id="WP_247975173.1">
    <property type="nucleotide sequence ID" value="NZ_CP095848.1"/>
</dbReference>
<keyword evidence="1" id="KW-0732">Signal</keyword>
<feature type="chain" id="PRO_5045778773" description="DUF2314 domain-containing protein" evidence="1">
    <location>
        <begin position="20"/>
        <end position="156"/>
    </location>
</feature>
<evidence type="ECO:0000313" key="2">
    <source>
        <dbReference type="EMBL" id="UPL48828.1"/>
    </source>
</evidence>
<dbReference type="EMBL" id="CP095848">
    <property type="protein sequence ID" value="UPL48828.1"/>
    <property type="molecule type" value="Genomic_DNA"/>
</dbReference>
<dbReference type="Proteomes" id="UP000829647">
    <property type="component" value="Chromosome"/>
</dbReference>
<proteinExistence type="predicted"/>
<evidence type="ECO:0000256" key="1">
    <source>
        <dbReference type="SAM" id="SignalP"/>
    </source>
</evidence>
<sequence length="156" mass="17115">MRPLLPLFLAVLLTGAAQAQHSESAGVALLVEQLAQAPETLPELPLKEARRTLPQARQRYQRGLPASTNFYLTARVLNETATPEAVVILVERWQGSRISGRILRLDPNGRATPGPAAEFEEAAVLDWVLVQPNGAEEGNYLGKFLDLEDRLATLHD</sequence>
<accession>A0ABY4JA43</accession>
<evidence type="ECO:0000313" key="3">
    <source>
        <dbReference type="Proteomes" id="UP000829647"/>
    </source>
</evidence>
<keyword evidence="3" id="KW-1185">Reference proteome</keyword>
<evidence type="ECO:0008006" key="4">
    <source>
        <dbReference type="Google" id="ProtNLM"/>
    </source>
</evidence>
<organism evidence="2 3">
    <name type="scientific">Hymenobacter sublimis</name>
    <dbReference type="NCBI Taxonomy" id="2933777"/>
    <lineage>
        <taxon>Bacteria</taxon>
        <taxon>Pseudomonadati</taxon>
        <taxon>Bacteroidota</taxon>
        <taxon>Cytophagia</taxon>
        <taxon>Cytophagales</taxon>
        <taxon>Hymenobacteraceae</taxon>
        <taxon>Hymenobacter</taxon>
    </lineage>
</organism>
<gene>
    <name evidence="2" type="ORF">MWH26_16780</name>
</gene>
<feature type="signal peptide" evidence="1">
    <location>
        <begin position="1"/>
        <end position="19"/>
    </location>
</feature>